<feature type="region of interest" description="Disordered" evidence="1">
    <location>
        <begin position="111"/>
        <end position="287"/>
    </location>
</feature>
<evidence type="ECO:0000313" key="2">
    <source>
        <dbReference type="EMBL" id="CAK0873439.1"/>
    </source>
</evidence>
<feature type="compositionally biased region" description="Basic residues" evidence="1">
    <location>
        <begin position="60"/>
        <end position="73"/>
    </location>
</feature>
<reference evidence="2" key="1">
    <citation type="submission" date="2023-10" db="EMBL/GenBank/DDBJ databases">
        <authorList>
            <person name="Chen Y."/>
            <person name="Shah S."/>
            <person name="Dougan E. K."/>
            <person name="Thang M."/>
            <person name="Chan C."/>
        </authorList>
    </citation>
    <scope>NUCLEOTIDE SEQUENCE [LARGE SCALE GENOMIC DNA]</scope>
</reference>
<feature type="region of interest" description="Disordered" evidence="1">
    <location>
        <begin position="360"/>
        <end position="382"/>
    </location>
</feature>
<proteinExistence type="predicted"/>
<name>A0ABN9VJY8_9DINO</name>
<feature type="compositionally biased region" description="Low complexity" evidence="1">
    <location>
        <begin position="74"/>
        <end position="87"/>
    </location>
</feature>
<feature type="compositionally biased region" description="Basic residues" evidence="1">
    <location>
        <begin position="210"/>
        <end position="223"/>
    </location>
</feature>
<sequence>VPRSDQQGAPGNDGPPVHEVHIRSDIRHGRLCCLLASAVVHLLRAREALRAAARGGPAGRRARRGAAPRRRAAGRPGLLGRARPGRPGARRGGGALPGAVAAGLRRSLAAPVPPLSELQRRPQRRPVPGEHGLLASRRGPPGGGGVLPLPAVVRARARQGAPVPRQHGRAADPGAAARPDARVHEGGVRAAPPALRRAARAGRPGASRGGRARGRGRGRRRPQGAHPATPGPGGAGHRAGRAAEARRHGGRHARAPPPDLGARARLRRLGGPGPLRSRGPLQHVTAPPLGRSAGLAGLAVMSLKQGTLDRFAYEVDDEERQCLADWIAYFDNKFGRPVGRLSDKTHSLELRHLPLAYDRADRATPIHRAQPEEATDDDDEVE</sequence>
<feature type="compositionally biased region" description="Low complexity" evidence="1">
    <location>
        <begin position="188"/>
        <end position="206"/>
    </location>
</feature>
<feature type="compositionally biased region" description="Acidic residues" evidence="1">
    <location>
        <begin position="373"/>
        <end position="382"/>
    </location>
</feature>
<evidence type="ECO:0000256" key="1">
    <source>
        <dbReference type="SAM" id="MobiDB-lite"/>
    </source>
</evidence>
<organism evidence="2 3">
    <name type="scientific">Prorocentrum cordatum</name>
    <dbReference type="NCBI Taxonomy" id="2364126"/>
    <lineage>
        <taxon>Eukaryota</taxon>
        <taxon>Sar</taxon>
        <taxon>Alveolata</taxon>
        <taxon>Dinophyceae</taxon>
        <taxon>Prorocentrales</taxon>
        <taxon>Prorocentraceae</taxon>
        <taxon>Prorocentrum</taxon>
    </lineage>
</organism>
<keyword evidence="3" id="KW-1185">Reference proteome</keyword>
<comment type="caution">
    <text evidence="2">The sequence shown here is derived from an EMBL/GenBank/DDBJ whole genome shotgun (WGS) entry which is preliminary data.</text>
</comment>
<feature type="non-terminal residue" evidence="2">
    <location>
        <position position="1"/>
    </location>
</feature>
<accession>A0ABN9VJY8</accession>
<protein>
    <submittedName>
        <fullName evidence="2">Uncharacterized protein</fullName>
    </submittedName>
</protein>
<feature type="region of interest" description="Disordered" evidence="1">
    <location>
        <begin position="52"/>
        <end position="97"/>
    </location>
</feature>
<feature type="non-terminal residue" evidence="2">
    <location>
        <position position="382"/>
    </location>
</feature>
<dbReference type="Proteomes" id="UP001189429">
    <property type="component" value="Unassembled WGS sequence"/>
</dbReference>
<evidence type="ECO:0000313" key="3">
    <source>
        <dbReference type="Proteomes" id="UP001189429"/>
    </source>
</evidence>
<gene>
    <name evidence="2" type="ORF">PCOR1329_LOCUS58650</name>
</gene>
<dbReference type="EMBL" id="CAUYUJ010017282">
    <property type="protein sequence ID" value="CAK0873439.1"/>
    <property type="molecule type" value="Genomic_DNA"/>
</dbReference>